<dbReference type="InterPro" id="IPR036964">
    <property type="entry name" value="RASGEF_cat_dom_sf"/>
</dbReference>
<keyword evidence="1" id="KW-0344">Guanine-nucleotide releasing factor</keyword>
<evidence type="ECO:0000259" key="4">
    <source>
        <dbReference type="PROSITE" id="PS50009"/>
    </source>
</evidence>
<feature type="compositionally biased region" description="Low complexity" evidence="3">
    <location>
        <begin position="427"/>
        <end position="443"/>
    </location>
</feature>
<evidence type="ECO:0000256" key="1">
    <source>
        <dbReference type="PROSITE-ProRule" id="PRU00168"/>
    </source>
</evidence>
<evidence type="ECO:0000256" key="3">
    <source>
        <dbReference type="SAM" id="MobiDB-lite"/>
    </source>
</evidence>
<dbReference type="Gene3D" id="1.10.840.10">
    <property type="entry name" value="Ras guanine-nucleotide exchange factors catalytic domain"/>
    <property type="match status" value="1"/>
</dbReference>
<dbReference type="AlphaFoldDB" id="A0A077X529"/>
<evidence type="ECO:0000256" key="2">
    <source>
        <dbReference type="SAM" id="Coils"/>
    </source>
</evidence>
<reference evidence="5" key="1">
    <citation type="journal article" date="2014" name="Genome Announc.">
        <title>De novo whole-genome sequence and genome annotation of Lichtheimia ramosa.</title>
        <authorList>
            <person name="Linde J."/>
            <person name="Schwartze V."/>
            <person name="Binder U."/>
            <person name="Lass-Florl C."/>
            <person name="Voigt K."/>
            <person name="Horn F."/>
        </authorList>
    </citation>
    <scope>NUCLEOTIDE SEQUENCE</scope>
    <source>
        <strain evidence="5">JMRC FSU:6197</strain>
    </source>
</reference>
<keyword evidence="2" id="KW-0175">Coiled coil</keyword>
<organism evidence="5">
    <name type="scientific">Lichtheimia ramosa</name>
    <dbReference type="NCBI Taxonomy" id="688394"/>
    <lineage>
        <taxon>Eukaryota</taxon>
        <taxon>Fungi</taxon>
        <taxon>Fungi incertae sedis</taxon>
        <taxon>Mucoromycota</taxon>
        <taxon>Mucoromycotina</taxon>
        <taxon>Mucoromycetes</taxon>
        <taxon>Mucorales</taxon>
        <taxon>Lichtheimiaceae</taxon>
        <taxon>Lichtheimia</taxon>
    </lineage>
</organism>
<gene>
    <name evidence="5" type="ORF">LRAMOSA06452</name>
</gene>
<dbReference type="Pfam" id="PF00617">
    <property type="entry name" value="RasGEF"/>
    <property type="match status" value="1"/>
</dbReference>
<dbReference type="SUPFAM" id="SSF48366">
    <property type="entry name" value="Ras GEF"/>
    <property type="match status" value="1"/>
</dbReference>
<sequence length="592" mass="67235">MTNSNHHRRKCIPLVPISPLVKASIQAKQAYSEATEKLSQAKQQKQHVDSLRRLAEDTKLERRRMETLEHDMESVAFATALNWDPNVLAKQIAAVNCQLFQRAILDKRWLCHLDKVKTRLDGLDDFGRYLTHNLAHQLIIGSELTPASSVVPPFVNQHHHQFVTHWVQVAYLLVHAYRDFSGFAAIMKALALPEVRRLRKLWRGCPTRTRDMYNDLLPLVSPNNDYQSYHTWLRTTLDLFQQSSSVTLVIPWLLPHFTSIRSIIKEYAAVTSAVLSAPGARKLAQVVDCLNTCQQGRLLMGTTASTETSRHVSLKPVHVEGLRSTIVPPTDLNRLVPGDLVVYHWLVSRAYLDKQQLVQESLEIKPLGKDELPLPCEEEEEDDEDIMFDHIEIETPSSTNNSDDTTTTEKQQQQQQSEANDPKVKATSTTNDSSSSIQSATSTVLKKSRLSPTAPEFVPSSKTLVSSSTATIATPAASSEEDPDEQWHGYMYYERKGETKTTVSEDEDEIWNGYPSPSTQSEESSEEEEEWKGYTAYKMEQDWKQEINHKVHNCDWQGYTLETLNEDELDSSTMMDGKFESSRLARTAHARQ</sequence>
<dbReference type="Pfam" id="PF07145">
    <property type="entry name" value="PAM2"/>
    <property type="match status" value="1"/>
</dbReference>
<dbReference type="InterPro" id="IPR009818">
    <property type="entry name" value="PAM2_motif"/>
</dbReference>
<dbReference type="EMBL" id="LK023386">
    <property type="protein sequence ID" value="CDS14282.1"/>
    <property type="molecule type" value="Genomic_DNA"/>
</dbReference>
<feature type="region of interest" description="Disordered" evidence="3">
    <location>
        <begin position="395"/>
        <end position="531"/>
    </location>
</feature>
<name>A0A077X529_9FUNG</name>
<accession>A0A077X529</accession>
<feature type="compositionally biased region" description="Low complexity" evidence="3">
    <location>
        <begin position="466"/>
        <end position="478"/>
    </location>
</feature>
<evidence type="ECO:0000313" key="5">
    <source>
        <dbReference type="EMBL" id="CDS14282.1"/>
    </source>
</evidence>
<dbReference type="GO" id="GO:0005085">
    <property type="term" value="F:guanyl-nucleotide exchange factor activity"/>
    <property type="evidence" value="ECO:0007669"/>
    <property type="project" value="UniProtKB-KW"/>
</dbReference>
<dbReference type="OrthoDB" id="10254377at2759"/>
<dbReference type="GO" id="GO:0007264">
    <property type="term" value="P:small GTPase-mediated signal transduction"/>
    <property type="evidence" value="ECO:0007669"/>
    <property type="project" value="InterPro"/>
</dbReference>
<dbReference type="InterPro" id="IPR001895">
    <property type="entry name" value="RASGEF_cat_dom"/>
</dbReference>
<feature type="domain" description="Ras-GEF" evidence="4">
    <location>
        <begin position="84"/>
        <end position="330"/>
    </location>
</feature>
<proteinExistence type="predicted"/>
<feature type="coiled-coil region" evidence="2">
    <location>
        <begin position="24"/>
        <end position="71"/>
    </location>
</feature>
<protein>
    <recommendedName>
        <fullName evidence="4">Ras-GEF domain-containing protein</fullName>
    </recommendedName>
</protein>
<dbReference type="PROSITE" id="PS50009">
    <property type="entry name" value="RASGEF_CAT"/>
    <property type="match status" value="1"/>
</dbReference>
<dbReference type="InterPro" id="IPR023578">
    <property type="entry name" value="Ras_GEF_dom_sf"/>
</dbReference>
<dbReference type="SMART" id="SM00147">
    <property type="entry name" value="RasGEF"/>
    <property type="match status" value="1"/>
</dbReference>